<dbReference type="Proteomes" id="UP000198287">
    <property type="component" value="Unassembled WGS sequence"/>
</dbReference>
<dbReference type="InterPro" id="IPR026111">
    <property type="entry name" value="Abra"/>
</dbReference>
<evidence type="ECO:0000313" key="2">
    <source>
        <dbReference type="EMBL" id="OXA51950.1"/>
    </source>
</evidence>
<reference evidence="2 3" key="1">
    <citation type="submission" date="2015-12" db="EMBL/GenBank/DDBJ databases">
        <title>The genome of Folsomia candida.</title>
        <authorList>
            <person name="Faddeeva A."/>
            <person name="Derks M.F."/>
            <person name="Anvar Y."/>
            <person name="Smit S."/>
            <person name="Van Straalen N."/>
            <person name="Roelofs D."/>
        </authorList>
    </citation>
    <scope>NUCLEOTIDE SEQUENCE [LARGE SCALE GENOMIC DNA]</scope>
    <source>
        <strain evidence="2 3">VU population</strain>
        <tissue evidence="2">Whole body</tissue>
    </source>
</reference>
<dbReference type="OMA" id="MNAHSHV"/>
<dbReference type="PANTHER" id="PTHR22739:SF7">
    <property type="entry name" value="EG:152A3.3 PROTEIN-RELATED"/>
    <property type="match status" value="1"/>
</dbReference>
<evidence type="ECO:0000313" key="3">
    <source>
        <dbReference type="Proteomes" id="UP000198287"/>
    </source>
</evidence>
<dbReference type="Gene3D" id="1.10.10.1540">
    <property type="entry name" value="Costar domain"/>
    <property type="match status" value="1"/>
</dbReference>
<dbReference type="InterPro" id="IPR038095">
    <property type="entry name" value="Costars_sf"/>
</dbReference>
<dbReference type="GO" id="GO:0030017">
    <property type="term" value="C:sarcomere"/>
    <property type="evidence" value="ECO:0007669"/>
    <property type="project" value="TreeGrafter"/>
</dbReference>
<dbReference type="PANTHER" id="PTHR22739">
    <property type="entry name" value="STRIATED MUSCLE ACTIVATOR OF RHO-DEPENDENT SIGNALING-RELATED"/>
    <property type="match status" value="1"/>
</dbReference>
<organism evidence="2 3">
    <name type="scientific">Folsomia candida</name>
    <name type="common">Springtail</name>
    <dbReference type="NCBI Taxonomy" id="158441"/>
    <lineage>
        <taxon>Eukaryota</taxon>
        <taxon>Metazoa</taxon>
        <taxon>Ecdysozoa</taxon>
        <taxon>Arthropoda</taxon>
        <taxon>Hexapoda</taxon>
        <taxon>Collembola</taxon>
        <taxon>Entomobryomorpha</taxon>
        <taxon>Isotomoidea</taxon>
        <taxon>Isotomidae</taxon>
        <taxon>Proisotominae</taxon>
        <taxon>Folsomia</taxon>
    </lineage>
</organism>
<sequence length="111" mass="12854">MWTYGRPPEGSKTEMRGLKANSHISKEVLELCTLIRTYGESRPDGRTLISFGELFQMYTVISNKVVGILLRARKHGLLTFDGEMLYQRRDEGKVITLFPKKEEDEEEEEDL</sequence>
<dbReference type="EMBL" id="LNIX01000007">
    <property type="protein sequence ID" value="OXA51950.1"/>
    <property type="molecule type" value="Genomic_DNA"/>
</dbReference>
<dbReference type="GO" id="GO:0045944">
    <property type="term" value="P:positive regulation of transcription by RNA polymerase II"/>
    <property type="evidence" value="ECO:0007669"/>
    <property type="project" value="TreeGrafter"/>
</dbReference>
<dbReference type="Pfam" id="PF14705">
    <property type="entry name" value="Costars"/>
    <property type="match status" value="1"/>
</dbReference>
<evidence type="ECO:0000259" key="1">
    <source>
        <dbReference type="SMART" id="SM01283"/>
    </source>
</evidence>
<feature type="domain" description="Costars" evidence="1">
    <location>
        <begin position="22"/>
        <end position="98"/>
    </location>
</feature>
<dbReference type="InterPro" id="IPR027817">
    <property type="entry name" value="Costars_dom"/>
</dbReference>
<dbReference type="GO" id="GO:0003779">
    <property type="term" value="F:actin binding"/>
    <property type="evidence" value="ECO:0007669"/>
    <property type="project" value="InterPro"/>
</dbReference>
<dbReference type="GO" id="GO:0035025">
    <property type="term" value="P:positive regulation of Rho protein signal transduction"/>
    <property type="evidence" value="ECO:0007669"/>
    <property type="project" value="InterPro"/>
</dbReference>
<accession>A0A226E3U4</accession>
<comment type="caution">
    <text evidence="2">The sequence shown here is derived from an EMBL/GenBank/DDBJ whole genome shotgun (WGS) entry which is preliminary data.</text>
</comment>
<gene>
    <name evidence="2" type="ORF">Fcan01_13650</name>
</gene>
<keyword evidence="3" id="KW-1185">Reference proteome</keyword>
<protein>
    <submittedName>
        <fullName evidence="2">Actin-binding Rho-activating protein</fullName>
    </submittedName>
</protein>
<dbReference type="AlphaFoldDB" id="A0A226E3U4"/>
<dbReference type="SMART" id="SM01283">
    <property type="entry name" value="Costars"/>
    <property type="match status" value="1"/>
</dbReference>
<dbReference type="OrthoDB" id="9871914at2759"/>
<proteinExistence type="predicted"/>
<name>A0A226E3U4_FOLCA</name>